<name>A0A2I0TJC5_LIMLA</name>
<dbReference type="Proteomes" id="UP000233556">
    <property type="component" value="Unassembled WGS sequence"/>
</dbReference>
<evidence type="ECO:0000313" key="3">
    <source>
        <dbReference type="Proteomes" id="UP000233556"/>
    </source>
</evidence>
<protein>
    <submittedName>
        <fullName evidence="2">Neuropilin and tolloid-like protein 1</fullName>
    </submittedName>
</protein>
<feature type="transmembrane region" description="Helical" evidence="1">
    <location>
        <begin position="6"/>
        <end position="26"/>
    </location>
</feature>
<feature type="transmembrane region" description="Helical" evidence="1">
    <location>
        <begin position="114"/>
        <end position="132"/>
    </location>
</feature>
<sequence length="137" mass="15351">MLLSRAAFNAFIPQPVLILGVALAPVHMGPLLKLFQVPLSGILSLRFVNCTTQLGVTCKLAKGALDPTVYVIDEYIKQYWSQYRQLRDTSCHQSPSGTQEERVRNLRVNVKGDWSSQASFILLYIVLYLVLIPNSTL</sequence>
<reference evidence="3" key="2">
    <citation type="submission" date="2017-12" db="EMBL/GenBank/DDBJ databases">
        <title>Genome sequence of the Bar-tailed Godwit (Limosa lapponica baueri).</title>
        <authorList>
            <person name="Lima N.C.B."/>
            <person name="Parody-Merino A.M."/>
            <person name="Battley P.F."/>
            <person name="Fidler A.E."/>
            <person name="Prosdocimi F."/>
        </authorList>
    </citation>
    <scope>NUCLEOTIDE SEQUENCE [LARGE SCALE GENOMIC DNA]</scope>
</reference>
<dbReference type="OrthoDB" id="418242at2759"/>
<evidence type="ECO:0000313" key="2">
    <source>
        <dbReference type="EMBL" id="PKU33886.1"/>
    </source>
</evidence>
<gene>
    <name evidence="2" type="ORF">llap_15810</name>
</gene>
<keyword evidence="3" id="KW-1185">Reference proteome</keyword>
<accession>A0A2I0TJC5</accession>
<organism evidence="2 3">
    <name type="scientific">Limosa lapponica baueri</name>
    <dbReference type="NCBI Taxonomy" id="1758121"/>
    <lineage>
        <taxon>Eukaryota</taxon>
        <taxon>Metazoa</taxon>
        <taxon>Chordata</taxon>
        <taxon>Craniata</taxon>
        <taxon>Vertebrata</taxon>
        <taxon>Euteleostomi</taxon>
        <taxon>Archelosauria</taxon>
        <taxon>Archosauria</taxon>
        <taxon>Dinosauria</taxon>
        <taxon>Saurischia</taxon>
        <taxon>Theropoda</taxon>
        <taxon>Coelurosauria</taxon>
        <taxon>Aves</taxon>
        <taxon>Neognathae</taxon>
        <taxon>Neoaves</taxon>
        <taxon>Charadriiformes</taxon>
        <taxon>Scolopacidae</taxon>
        <taxon>Limosa</taxon>
    </lineage>
</organism>
<proteinExistence type="predicted"/>
<keyword evidence="1" id="KW-1133">Transmembrane helix</keyword>
<dbReference type="EMBL" id="KZ509628">
    <property type="protein sequence ID" value="PKU33886.1"/>
    <property type="molecule type" value="Genomic_DNA"/>
</dbReference>
<keyword evidence="1" id="KW-0812">Transmembrane</keyword>
<evidence type="ECO:0000256" key="1">
    <source>
        <dbReference type="SAM" id="Phobius"/>
    </source>
</evidence>
<keyword evidence="1" id="KW-0472">Membrane</keyword>
<dbReference type="AlphaFoldDB" id="A0A2I0TJC5"/>
<reference evidence="3" key="1">
    <citation type="submission" date="2017-11" db="EMBL/GenBank/DDBJ databases">
        <authorList>
            <person name="Lima N.C."/>
            <person name="Parody-Merino A.M."/>
            <person name="Battley P.F."/>
            <person name="Fidler A.E."/>
            <person name="Prosdocimi F."/>
        </authorList>
    </citation>
    <scope>NUCLEOTIDE SEQUENCE [LARGE SCALE GENOMIC DNA]</scope>
</reference>